<sequence length="287" mass="32050">MSCVLCLVSYVSICQSSGLIAEGAELTLISDQFAFTEGPAVDKKGNVYFTDQPNDRIWKYSAKGELSLYMEPSGRANGLFFDGEGNLIACADADNELWKISKKKKVEVLAKNWDNMRFNGPNDVWVHGTGGMYFTDPFYKRDYWKHTEMEQKEMRVYYRSPSGEIGIAADGFVQPNGIVGKDNTLFITDIRGQKTYKYEIQSDGSLTNKTLFCEQGSDGLTVDERGNLYLVGRGVTIYNPVGEIIEKIDVPEGWTANITFGGKDRKTLFITASKSVYTLRMNVSGAK</sequence>
<keyword evidence="4" id="KW-1185">Reference proteome</keyword>
<dbReference type="PATRIC" id="fig|1605367.3.peg.3862"/>
<gene>
    <name evidence="3" type="ORF">AFM12_12280</name>
</gene>
<organism evidence="3 4">
    <name type="scientific">Jiulongibacter sediminis</name>
    <dbReference type="NCBI Taxonomy" id="1605367"/>
    <lineage>
        <taxon>Bacteria</taxon>
        <taxon>Pseudomonadati</taxon>
        <taxon>Bacteroidota</taxon>
        <taxon>Cytophagia</taxon>
        <taxon>Cytophagales</taxon>
        <taxon>Leadbetterellaceae</taxon>
        <taxon>Jiulongibacter</taxon>
    </lineage>
</organism>
<dbReference type="AlphaFoldDB" id="A0A0P7BTM8"/>
<dbReference type="InterPro" id="IPR013658">
    <property type="entry name" value="SGL"/>
</dbReference>
<dbReference type="Pfam" id="PF08450">
    <property type="entry name" value="SGL"/>
    <property type="match status" value="1"/>
</dbReference>
<dbReference type="STRING" id="1605367.AFM12_12280"/>
<dbReference type="Proteomes" id="UP000050454">
    <property type="component" value="Unassembled WGS sequence"/>
</dbReference>
<name>A0A0P7BTM8_9BACT</name>
<evidence type="ECO:0000259" key="2">
    <source>
        <dbReference type="Pfam" id="PF08450"/>
    </source>
</evidence>
<comment type="caution">
    <text evidence="3">The sequence shown here is derived from an EMBL/GenBank/DDBJ whole genome shotgun (WGS) entry which is preliminary data.</text>
</comment>
<dbReference type="SUPFAM" id="SSF63829">
    <property type="entry name" value="Calcium-dependent phosphotriesterase"/>
    <property type="match status" value="1"/>
</dbReference>
<dbReference type="InterPro" id="IPR011042">
    <property type="entry name" value="6-blade_b-propeller_TolB-like"/>
</dbReference>
<feature type="domain" description="SMP-30/Gluconolactonase/LRE-like region" evidence="2">
    <location>
        <begin position="35"/>
        <end position="273"/>
    </location>
</feature>
<dbReference type="EMBL" id="LGTQ01000009">
    <property type="protein sequence ID" value="KPM48152.1"/>
    <property type="molecule type" value="Genomic_DNA"/>
</dbReference>
<proteinExistence type="predicted"/>
<dbReference type="Gene3D" id="2.120.10.30">
    <property type="entry name" value="TolB, C-terminal domain"/>
    <property type="match status" value="1"/>
</dbReference>
<keyword evidence="1" id="KW-0378">Hydrolase</keyword>
<reference evidence="3 4" key="1">
    <citation type="submission" date="2015-07" db="EMBL/GenBank/DDBJ databases">
        <title>The draft genome sequence of Leadbetterella sp. JN14-9.</title>
        <authorList>
            <person name="Liu Y."/>
            <person name="Du J."/>
            <person name="Shao Z."/>
        </authorList>
    </citation>
    <scope>NUCLEOTIDE SEQUENCE [LARGE SCALE GENOMIC DNA]</scope>
    <source>
        <strain evidence="3 4">JN14-9</strain>
    </source>
</reference>
<dbReference type="InterPro" id="IPR051262">
    <property type="entry name" value="SMP-30/CGR1_Lactonase"/>
</dbReference>
<accession>A0A0P7BTM8</accession>
<dbReference type="PANTHER" id="PTHR47572">
    <property type="entry name" value="LIPOPROTEIN-RELATED"/>
    <property type="match status" value="1"/>
</dbReference>
<evidence type="ECO:0000313" key="4">
    <source>
        <dbReference type="Proteomes" id="UP000050454"/>
    </source>
</evidence>
<dbReference type="GO" id="GO:0016787">
    <property type="term" value="F:hydrolase activity"/>
    <property type="evidence" value="ECO:0007669"/>
    <property type="project" value="UniProtKB-KW"/>
</dbReference>
<evidence type="ECO:0000313" key="3">
    <source>
        <dbReference type="EMBL" id="KPM48152.1"/>
    </source>
</evidence>
<protein>
    <submittedName>
        <fullName evidence="3">Gluconolactonase</fullName>
    </submittedName>
</protein>
<evidence type="ECO:0000256" key="1">
    <source>
        <dbReference type="ARBA" id="ARBA00022801"/>
    </source>
</evidence>
<dbReference type="PANTHER" id="PTHR47572:SF4">
    <property type="entry name" value="LACTONASE DRP35"/>
    <property type="match status" value="1"/>
</dbReference>